<protein>
    <recommendedName>
        <fullName evidence="3">Glycine zipper domain-containing protein</fullName>
    </recommendedName>
</protein>
<sequence length="189" mass="20143">MSYPEQQTNLYPYLQAPTDETASGKAAAKAGAYGGSEAGSMLGNVVGPPVIGGVIGSLVGERAGEKFTKEMGLDDAASRMGKRVGDVIGQRNADKAGEIALSAFGYSEREECVCCPCLPASQTMLWVMIGFFIFNWYRLGVGIDFEKSCDPLNNGSIATRTLPSNETFNSSSPYSVHEVNADTNETIYL</sequence>
<keyword evidence="2" id="KW-1185">Reference proteome</keyword>
<name>A0A7T8KIZ2_CALRO</name>
<evidence type="ECO:0000313" key="1">
    <source>
        <dbReference type="EMBL" id="QQP56822.1"/>
    </source>
</evidence>
<dbReference type="EMBL" id="CP045890">
    <property type="protein sequence ID" value="QQP56822.1"/>
    <property type="molecule type" value="Genomic_DNA"/>
</dbReference>
<proteinExistence type="predicted"/>
<accession>A0A7T8KIZ2</accession>
<feature type="non-terminal residue" evidence="1">
    <location>
        <position position="1"/>
    </location>
</feature>
<dbReference type="AlphaFoldDB" id="A0A7T8KIZ2"/>
<gene>
    <name evidence="1" type="ORF">FKW44_001618</name>
</gene>
<evidence type="ECO:0008006" key="3">
    <source>
        <dbReference type="Google" id="ProtNLM"/>
    </source>
</evidence>
<dbReference type="Proteomes" id="UP000595437">
    <property type="component" value="Chromosome 1"/>
</dbReference>
<dbReference type="OrthoDB" id="6380417at2759"/>
<evidence type="ECO:0000313" key="2">
    <source>
        <dbReference type="Proteomes" id="UP000595437"/>
    </source>
</evidence>
<organism evidence="1 2">
    <name type="scientific">Caligus rogercresseyi</name>
    <name type="common">Sea louse</name>
    <dbReference type="NCBI Taxonomy" id="217165"/>
    <lineage>
        <taxon>Eukaryota</taxon>
        <taxon>Metazoa</taxon>
        <taxon>Ecdysozoa</taxon>
        <taxon>Arthropoda</taxon>
        <taxon>Crustacea</taxon>
        <taxon>Multicrustacea</taxon>
        <taxon>Hexanauplia</taxon>
        <taxon>Copepoda</taxon>
        <taxon>Siphonostomatoida</taxon>
        <taxon>Caligidae</taxon>
        <taxon>Caligus</taxon>
    </lineage>
</organism>
<reference evidence="2" key="1">
    <citation type="submission" date="2021-01" db="EMBL/GenBank/DDBJ databases">
        <title>Caligus Genome Assembly.</title>
        <authorList>
            <person name="Gallardo-Escarate C."/>
        </authorList>
    </citation>
    <scope>NUCLEOTIDE SEQUENCE [LARGE SCALE GENOMIC DNA]</scope>
</reference>